<protein>
    <recommendedName>
        <fullName evidence="6">NAD kinase</fullName>
    </recommendedName>
</protein>
<evidence type="ECO:0008006" key="6">
    <source>
        <dbReference type="Google" id="ProtNLM"/>
    </source>
</evidence>
<dbReference type="InterPro" id="IPR017438">
    <property type="entry name" value="ATP-NAD_kinase_N"/>
</dbReference>
<evidence type="ECO:0000256" key="1">
    <source>
        <dbReference type="ARBA" id="ARBA00022679"/>
    </source>
</evidence>
<dbReference type="PANTHER" id="PTHR20275:SF0">
    <property type="entry name" value="NAD KINASE"/>
    <property type="match status" value="1"/>
</dbReference>
<dbReference type="Gene3D" id="2.60.200.30">
    <property type="entry name" value="Probable inorganic polyphosphate/atp-NAD kinase, domain 2"/>
    <property type="match status" value="1"/>
</dbReference>
<reference evidence="5" key="1">
    <citation type="submission" date="2018-05" db="EMBL/GenBank/DDBJ databases">
        <authorList>
            <person name="Lanie J.A."/>
            <person name="Ng W.-L."/>
            <person name="Kazmierczak K.M."/>
            <person name="Andrzejewski T.M."/>
            <person name="Davidsen T.M."/>
            <person name="Wayne K.J."/>
            <person name="Tettelin H."/>
            <person name="Glass J.I."/>
            <person name="Rusch D."/>
            <person name="Podicherti R."/>
            <person name="Tsui H.-C.T."/>
            <person name="Winkler M.E."/>
        </authorList>
    </citation>
    <scope>NUCLEOTIDE SEQUENCE</scope>
</reference>
<dbReference type="SUPFAM" id="SSF111331">
    <property type="entry name" value="NAD kinase/diacylglycerol kinase-like"/>
    <property type="match status" value="1"/>
</dbReference>
<keyword evidence="3" id="KW-0521">NADP</keyword>
<organism evidence="5">
    <name type="scientific">marine metagenome</name>
    <dbReference type="NCBI Taxonomy" id="408172"/>
    <lineage>
        <taxon>unclassified sequences</taxon>
        <taxon>metagenomes</taxon>
        <taxon>ecological metagenomes</taxon>
    </lineage>
</organism>
<gene>
    <name evidence="5" type="ORF">METZ01_LOCUS42084</name>
</gene>
<dbReference type="Pfam" id="PF01513">
    <property type="entry name" value="NAD_kinase"/>
    <property type="match status" value="1"/>
</dbReference>
<evidence type="ECO:0000313" key="5">
    <source>
        <dbReference type="EMBL" id="SUZ89230.1"/>
    </source>
</evidence>
<keyword evidence="2" id="KW-0418">Kinase</keyword>
<dbReference type="GO" id="GO:0006741">
    <property type="term" value="P:NADP+ biosynthetic process"/>
    <property type="evidence" value="ECO:0007669"/>
    <property type="project" value="InterPro"/>
</dbReference>
<dbReference type="Gene3D" id="3.40.50.10330">
    <property type="entry name" value="Probable inorganic polyphosphate/atp-NAD kinase, domain 1"/>
    <property type="match status" value="1"/>
</dbReference>
<evidence type="ECO:0000256" key="4">
    <source>
        <dbReference type="ARBA" id="ARBA00023027"/>
    </source>
</evidence>
<accession>A0A381RC55</accession>
<sequence length="275" mass="30128">MLPDIISWTEEKNLEVHLTTRIRDNMEDSQAFSYQVIESAEDFFKLDFLLALGGDGTMLSLARAVGDRNVPILGIHLGELGFLAAVNVDQMFEKLDQVVAGDYLVQPRIVLKSTVYNGGKSSTFFALNDMVIDRGKSHRMLVYELQANNHVIANYKADGLVVSTPTGSTAYSLAAGGPIVVPTMKTMVVTPICPHSLTLRPIVIPDDQILNISFPSDHDDGIALAVDGQICEELGSGSKVEIQAADYTINMIGFPGSNYFRTLRKKMGWGRRGDM</sequence>
<dbReference type="EMBL" id="UINC01001810">
    <property type="protein sequence ID" value="SUZ89230.1"/>
    <property type="molecule type" value="Genomic_DNA"/>
</dbReference>
<proteinExistence type="inferred from homology"/>
<dbReference type="InterPro" id="IPR017437">
    <property type="entry name" value="ATP-NAD_kinase_PpnK-typ_C"/>
</dbReference>
<dbReference type="HAMAP" id="MF_00361">
    <property type="entry name" value="NAD_kinase"/>
    <property type="match status" value="1"/>
</dbReference>
<dbReference type="AlphaFoldDB" id="A0A381RC55"/>
<evidence type="ECO:0000256" key="3">
    <source>
        <dbReference type="ARBA" id="ARBA00022857"/>
    </source>
</evidence>
<dbReference type="Pfam" id="PF20143">
    <property type="entry name" value="NAD_kinase_C"/>
    <property type="match status" value="1"/>
</dbReference>
<keyword evidence="4" id="KW-0520">NAD</keyword>
<keyword evidence="1" id="KW-0808">Transferase</keyword>
<dbReference type="GO" id="GO:0019674">
    <property type="term" value="P:NAD+ metabolic process"/>
    <property type="evidence" value="ECO:0007669"/>
    <property type="project" value="InterPro"/>
</dbReference>
<dbReference type="PANTHER" id="PTHR20275">
    <property type="entry name" value="NAD KINASE"/>
    <property type="match status" value="1"/>
</dbReference>
<name>A0A381RC55_9ZZZZ</name>
<dbReference type="InterPro" id="IPR002504">
    <property type="entry name" value="NADK"/>
</dbReference>
<dbReference type="InterPro" id="IPR016064">
    <property type="entry name" value="NAD/diacylglycerol_kinase_sf"/>
</dbReference>
<dbReference type="GO" id="GO:0003951">
    <property type="term" value="F:NAD+ kinase activity"/>
    <property type="evidence" value="ECO:0007669"/>
    <property type="project" value="InterPro"/>
</dbReference>
<evidence type="ECO:0000256" key="2">
    <source>
        <dbReference type="ARBA" id="ARBA00022777"/>
    </source>
</evidence>